<evidence type="ECO:0000256" key="3">
    <source>
        <dbReference type="SAM" id="Phobius"/>
    </source>
</evidence>
<dbReference type="Pfam" id="PF17802">
    <property type="entry name" value="SpaA"/>
    <property type="match status" value="1"/>
</dbReference>
<feature type="coiled-coil region" evidence="1">
    <location>
        <begin position="183"/>
        <end position="210"/>
    </location>
</feature>
<feature type="compositionally biased region" description="Acidic residues" evidence="2">
    <location>
        <begin position="126"/>
        <end position="135"/>
    </location>
</feature>
<keyword evidence="3" id="KW-0472">Membrane</keyword>
<keyword evidence="3" id="KW-1133">Transmembrane helix</keyword>
<keyword evidence="4" id="KW-0732">Signal</keyword>
<feature type="signal peptide" evidence="4">
    <location>
        <begin position="1"/>
        <end position="46"/>
    </location>
</feature>
<dbReference type="InterPro" id="IPR013783">
    <property type="entry name" value="Ig-like_fold"/>
</dbReference>
<keyword evidence="3" id="KW-0812">Transmembrane</keyword>
<dbReference type="Gene3D" id="3.40.50.410">
    <property type="entry name" value="von Willebrand factor, type A domain"/>
    <property type="match status" value="1"/>
</dbReference>
<gene>
    <name evidence="6" type="ORF">DW070_08590</name>
</gene>
<dbReference type="InterPro" id="IPR002035">
    <property type="entry name" value="VWF_A"/>
</dbReference>
<feature type="region of interest" description="Disordered" evidence="2">
    <location>
        <begin position="53"/>
        <end position="135"/>
    </location>
</feature>
<evidence type="ECO:0000259" key="5">
    <source>
        <dbReference type="PROSITE" id="PS50234"/>
    </source>
</evidence>
<dbReference type="EMBL" id="QVEP01000017">
    <property type="protein sequence ID" value="RGB79864.1"/>
    <property type="molecule type" value="Genomic_DNA"/>
</dbReference>
<dbReference type="SUPFAM" id="SSF53300">
    <property type="entry name" value="vWA-like"/>
    <property type="match status" value="1"/>
</dbReference>
<name>A0A3E2TNF0_9FIRM</name>
<dbReference type="SMART" id="SM00327">
    <property type="entry name" value="VWA"/>
    <property type="match status" value="1"/>
</dbReference>
<dbReference type="InterPro" id="IPR055384">
    <property type="entry name" value="DUF7604"/>
</dbReference>
<dbReference type="AlphaFoldDB" id="A0A3E2TNF0"/>
<dbReference type="PROSITE" id="PS50234">
    <property type="entry name" value="VWFA"/>
    <property type="match status" value="1"/>
</dbReference>
<evidence type="ECO:0000313" key="6">
    <source>
        <dbReference type="EMBL" id="RGB79864.1"/>
    </source>
</evidence>
<evidence type="ECO:0000313" key="7">
    <source>
        <dbReference type="Proteomes" id="UP000260773"/>
    </source>
</evidence>
<dbReference type="Proteomes" id="UP000260773">
    <property type="component" value="Unassembled WGS sequence"/>
</dbReference>
<sequence>MMLLRKSRKWKEEMMLSKFNNKKHRRLTAMLLCVALMLGSVTSVSADISAADSETEAQSEVQTYAEEPTTEAVSYEAPETEAQAVETEAHTEAATEAHTEAATEAHTETQTEAATETHTETAAETTETEVETETETEVVAQQLEYEDDQVKVHVTASEEGIIPDHASLKVVPLVKQEVTNEMTDEQKQEVEAINKKYDEAEQKLIEKADSEAFDIAGFLAYDIGFVDADGNEVEPNGDVKVTMEYKKAQAPEGIEVSEDTELTVMHLEEDKNGEVKQVVDLADDNVTNGAVEKLQTNEENKLEKVEFVSDSFSTFTVTWTNTTISLSIHYVDENGTEIQGNQTVPEDFKNYNESVTFADYAGTISGYEYSSAHLDSATGETVTSAQGSRKSNDYDFWVSYTYYLSIKNGSNEVERLSSGYYGARTADIYLVYNKINETETPDTPDKPSDTGSKLSHEKYIKKNADNTYDITLNASGSVGTEYNKAKLDILFIVDTSESMNNDDRIPETKKAINALTAVFDSNNMKNKVDVRYKMVTFATGASLATTNWVDSTVLGNAVKNLNYVRYGGTNYDQGLSTGANALSTGARTGARKIVIFLTDGEPTFYGRPRYHSDWGQTANGRGSSTSRATLDAAITSAGKIKCDDFYAVGISLKDDIVIYTYDNTYYNDREQNTKTGEGILGEIKDATGASGGKVINLKKPSDLSDEFEAIAGETIKFACTNVMITDKLSKYVATTENSRLQVMVAKRVDGQYTQRFKAEYELEKGGNIVLKDKDGKDKVIATASYDKDAKTATLDFVDDYELEEDYYYYITITNVEPSQEAYDEYLKNGYTQKGYIGDTPTDTSDNGYYATDGIKLEGGPISSGQTGFKSNEEAKVEYTWKKTPKTEDYKDPVIKLEDHVQHITVEKKWSGVTDVDNNVVLAQLVKVSQDEAGNTIETPVDGKIIELTKDNSFKGSFTVRNASEYVVRELKPDANGEIIYKDNRYSIAADEDTITFDNINYKVSYSVDAANRKVTITNTKASEKIRIIKTGTDTQLLLQGAEFTLKDSEGNTITVGTNIQGDKYVSDGNGLVLEGEIGVGTYTLTEIKAPTGYVILPSGITITVDINNVTVSGAEDKVTCVKDRDGVYVITVKNEVVYNLPNSGGSGIYWFSICGMLLMMAAAWIIYKNKCREVLVK</sequence>
<evidence type="ECO:0000256" key="1">
    <source>
        <dbReference type="SAM" id="Coils"/>
    </source>
</evidence>
<dbReference type="InterPro" id="IPR036465">
    <property type="entry name" value="vWFA_dom_sf"/>
</dbReference>
<accession>A0A3E2TNF0</accession>
<dbReference type="InterPro" id="IPR041033">
    <property type="entry name" value="SpaA_PFL_dom_1"/>
</dbReference>
<dbReference type="Pfam" id="PF24558">
    <property type="entry name" value="DUF7604"/>
    <property type="match status" value="1"/>
</dbReference>
<proteinExistence type="predicted"/>
<dbReference type="InterPro" id="IPR050525">
    <property type="entry name" value="ECM_Assembly_Org"/>
</dbReference>
<dbReference type="Pfam" id="PF13519">
    <property type="entry name" value="VWA_2"/>
    <property type="match status" value="1"/>
</dbReference>
<evidence type="ECO:0000256" key="2">
    <source>
        <dbReference type="SAM" id="MobiDB-lite"/>
    </source>
</evidence>
<evidence type="ECO:0000256" key="4">
    <source>
        <dbReference type="SAM" id="SignalP"/>
    </source>
</evidence>
<feature type="compositionally biased region" description="Basic and acidic residues" evidence="2">
    <location>
        <begin position="87"/>
        <end position="121"/>
    </location>
</feature>
<dbReference type="Gene3D" id="2.60.40.10">
    <property type="entry name" value="Immunoglobulins"/>
    <property type="match status" value="1"/>
</dbReference>
<feature type="transmembrane region" description="Helical" evidence="3">
    <location>
        <begin position="1148"/>
        <end position="1167"/>
    </location>
</feature>
<reference evidence="6 7" key="1">
    <citation type="submission" date="2018-08" db="EMBL/GenBank/DDBJ databases">
        <title>A genome reference for cultivated species of the human gut microbiota.</title>
        <authorList>
            <person name="Zou Y."/>
            <person name="Xue W."/>
            <person name="Luo G."/>
        </authorList>
    </citation>
    <scope>NUCLEOTIDE SEQUENCE [LARGE SCALE GENOMIC DNA]</scope>
    <source>
        <strain evidence="6 7">AF45-17</strain>
    </source>
</reference>
<protein>
    <submittedName>
        <fullName evidence="6">VWA domain-containing protein</fullName>
    </submittedName>
</protein>
<feature type="chain" id="PRO_5017801430" evidence="4">
    <location>
        <begin position="47"/>
        <end position="1177"/>
    </location>
</feature>
<feature type="domain" description="VWFA" evidence="5">
    <location>
        <begin position="488"/>
        <end position="603"/>
    </location>
</feature>
<dbReference type="CDD" id="cd00198">
    <property type="entry name" value="vWFA"/>
    <property type="match status" value="1"/>
</dbReference>
<keyword evidence="1" id="KW-0175">Coiled coil</keyword>
<organism evidence="6 7">
    <name type="scientific">Coprococcus catus</name>
    <dbReference type="NCBI Taxonomy" id="116085"/>
    <lineage>
        <taxon>Bacteria</taxon>
        <taxon>Bacillati</taxon>
        <taxon>Bacillota</taxon>
        <taxon>Clostridia</taxon>
        <taxon>Lachnospirales</taxon>
        <taxon>Lachnospiraceae</taxon>
        <taxon>Coprococcus</taxon>
    </lineage>
</organism>
<dbReference type="PANTHER" id="PTHR24020">
    <property type="entry name" value="COLLAGEN ALPHA"/>
    <property type="match status" value="1"/>
</dbReference>
<comment type="caution">
    <text evidence="6">The sequence shown here is derived from an EMBL/GenBank/DDBJ whole genome shotgun (WGS) entry which is preliminary data.</text>
</comment>